<protein>
    <submittedName>
        <fullName evidence="7 8">LysR family transcriptional regulator</fullName>
    </submittedName>
</protein>
<proteinExistence type="inferred from homology"/>
<dbReference type="EMBL" id="JRKN01000007">
    <property type="protein sequence ID" value="KGJ05203.1"/>
    <property type="molecule type" value="Genomic_DNA"/>
</dbReference>
<evidence type="ECO:0000313" key="8">
    <source>
        <dbReference type="EMBL" id="SFA43569.1"/>
    </source>
</evidence>
<dbReference type="SUPFAM" id="SSF46785">
    <property type="entry name" value="Winged helix' DNA-binding domain"/>
    <property type="match status" value="1"/>
</dbReference>
<keyword evidence="4" id="KW-0010">Activator</keyword>
<feature type="domain" description="HTH lysR-type" evidence="6">
    <location>
        <begin position="2"/>
        <end position="59"/>
    </location>
</feature>
<dbReference type="GO" id="GO:0003677">
    <property type="term" value="F:DNA binding"/>
    <property type="evidence" value="ECO:0007669"/>
    <property type="project" value="UniProtKB-KW"/>
</dbReference>
<dbReference type="eggNOG" id="COG0583">
    <property type="taxonomic scope" value="Bacteria"/>
</dbReference>
<dbReference type="SUPFAM" id="SSF53850">
    <property type="entry name" value="Periplasmic binding protein-like II"/>
    <property type="match status" value="1"/>
</dbReference>
<dbReference type="Proteomes" id="UP000029846">
    <property type="component" value="Unassembled WGS sequence"/>
</dbReference>
<dbReference type="Pfam" id="PF03466">
    <property type="entry name" value="LysR_substrate"/>
    <property type="match status" value="1"/>
</dbReference>
<dbReference type="PROSITE" id="PS50931">
    <property type="entry name" value="HTH_LYSR"/>
    <property type="match status" value="1"/>
</dbReference>
<keyword evidence="5" id="KW-0804">Transcription</keyword>
<dbReference type="Gene3D" id="1.10.10.10">
    <property type="entry name" value="Winged helix-like DNA-binding domain superfamily/Winged helix DNA-binding domain"/>
    <property type="match status" value="1"/>
</dbReference>
<evidence type="ECO:0000256" key="4">
    <source>
        <dbReference type="ARBA" id="ARBA00023159"/>
    </source>
</evidence>
<gene>
    <name evidence="7" type="ORF">IT41_07435</name>
    <name evidence="8" type="ORF">SAMN04487972_10356</name>
</gene>
<dbReference type="Gene3D" id="3.40.190.10">
    <property type="entry name" value="Periplasmic binding protein-like II"/>
    <property type="match status" value="2"/>
</dbReference>
<dbReference type="InterPro" id="IPR036388">
    <property type="entry name" value="WH-like_DNA-bd_sf"/>
</dbReference>
<dbReference type="PANTHER" id="PTHR30346:SF26">
    <property type="entry name" value="HYDROGEN PEROXIDE-INDUCIBLE GENES ACTIVATOR"/>
    <property type="match status" value="1"/>
</dbReference>
<dbReference type="STRING" id="376733.SAMN04487972_10356"/>
<dbReference type="PANTHER" id="PTHR30346">
    <property type="entry name" value="TRANSCRIPTIONAL DUAL REGULATOR HCAR-RELATED"/>
    <property type="match status" value="1"/>
</dbReference>
<evidence type="ECO:0000256" key="1">
    <source>
        <dbReference type="ARBA" id="ARBA00009437"/>
    </source>
</evidence>
<dbReference type="GO" id="GO:0003700">
    <property type="term" value="F:DNA-binding transcription factor activity"/>
    <property type="evidence" value="ECO:0007669"/>
    <property type="project" value="InterPro"/>
</dbReference>
<comment type="similarity">
    <text evidence="1">Belongs to the LysR transcriptional regulatory family.</text>
</comment>
<dbReference type="Pfam" id="PF00126">
    <property type="entry name" value="HTH_1"/>
    <property type="match status" value="1"/>
</dbReference>
<evidence type="ECO:0000313" key="9">
    <source>
        <dbReference type="Proteomes" id="UP000029846"/>
    </source>
</evidence>
<keyword evidence="2" id="KW-0805">Transcription regulation</keyword>
<dbReference type="InterPro" id="IPR036390">
    <property type="entry name" value="WH_DNA-bd_sf"/>
</dbReference>
<keyword evidence="9" id="KW-1185">Reference proteome</keyword>
<name>A0A099F4I3_9RHOB</name>
<dbReference type="OrthoDB" id="9775392at2"/>
<sequence>MPSLRQLRFLTALADTLNFSRAAELCNVTQPTLSTGLKELEARLGIALAERTRQSVMLTPAGEDIAARARRILAEVKDIEAAARQHSGAFQGEVRLGAIPTLGPFLLPRALPEIRRRWPDLRIFLREELTDSLAAGLAEGRLDLILVALPHDLGDAVVEPLFQDGYQLAVSEKHALATKRLAEPEDLSRTPLLLLERGHCLQRHALSAFPGSTLHADDTFAATSLPTLVSMVEEGLGITLLPDLAVDAGATRGHDVALLPLPGACPRQVVLAWRPGSPHAAAFRQMAELFRAVRRDTVGA</sequence>
<evidence type="ECO:0000313" key="7">
    <source>
        <dbReference type="EMBL" id="KGJ05203.1"/>
    </source>
</evidence>
<evidence type="ECO:0000259" key="6">
    <source>
        <dbReference type="PROSITE" id="PS50931"/>
    </source>
</evidence>
<dbReference type="Proteomes" id="UP000182312">
    <property type="component" value="Unassembled WGS sequence"/>
</dbReference>
<dbReference type="InterPro" id="IPR005119">
    <property type="entry name" value="LysR_subst-bd"/>
</dbReference>
<dbReference type="EMBL" id="FOJO01000003">
    <property type="protein sequence ID" value="SFA43569.1"/>
    <property type="molecule type" value="Genomic_DNA"/>
</dbReference>
<evidence type="ECO:0000256" key="3">
    <source>
        <dbReference type="ARBA" id="ARBA00023125"/>
    </source>
</evidence>
<evidence type="ECO:0000256" key="5">
    <source>
        <dbReference type="ARBA" id="ARBA00023163"/>
    </source>
</evidence>
<reference evidence="7 9" key="2">
    <citation type="submission" date="2014-10" db="EMBL/GenBank/DDBJ databases">
        <title>Paracoccus sanguinis sp. nov., isolated from clinical specimens of New York State patients.</title>
        <authorList>
            <person name="Mingle L.A."/>
            <person name="Cole J.A."/>
            <person name="Lapierre P."/>
            <person name="Musser K.A."/>
        </authorList>
    </citation>
    <scope>NUCLEOTIDE SEQUENCE [LARGE SCALE GENOMIC DNA]</scope>
    <source>
        <strain evidence="7 9">JCM 14014</strain>
    </source>
</reference>
<reference evidence="8 10" key="3">
    <citation type="submission" date="2016-10" db="EMBL/GenBank/DDBJ databases">
        <authorList>
            <person name="de Groot N.N."/>
        </authorList>
    </citation>
    <scope>NUCLEOTIDE SEQUENCE [LARGE SCALE GENOMIC DNA]</scope>
    <source>
        <strain evidence="8 10">CGMCC 1.6117</strain>
    </source>
</reference>
<organism evidence="7 9">
    <name type="scientific">Paracoccus halophilus</name>
    <dbReference type="NCBI Taxonomy" id="376733"/>
    <lineage>
        <taxon>Bacteria</taxon>
        <taxon>Pseudomonadati</taxon>
        <taxon>Pseudomonadota</taxon>
        <taxon>Alphaproteobacteria</taxon>
        <taxon>Rhodobacterales</taxon>
        <taxon>Paracoccaceae</taxon>
        <taxon>Paracoccus</taxon>
    </lineage>
</organism>
<dbReference type="FunFam" id="1.10.10.10:FF:000001">
    <property type="entry name" value="LysR family transcriptional regulator"/>
    <property type="match status" value="1"/>
</dbReference>
<dbReference type="AlphaFoldDB" id="A0A099F4I3"/>
<dbReference type="PRINTS" id="PR00039">
    <property type="entry name" value="HTHLYSR"/>
</dbReference>
<accession>A0A099F4I3</accession>
<dbReference type="GO" id="GO:0032993">
    <property type="term" value="C:protein-DNA complex"/>
    <property type="evidence" value="ECO:0007669"/>
    <property type="project" value="TreeGrafter"/>
</dbReference>
<evidence type="ECO:0000313" key="10">
    <source>
        <dbReference type="Proteomes" id="UP000182312"/>
    </source>
</evidence>
<reference evidence="7 9" key="1">
    <citation type="submission" date="2014-09" db="EMBL/GenBank/DDBJ databases">
        <authorList>
            <person name="McGinnis J.M."/>
            <person name="Wolfgang W.J."/>
        </authorList>
    </citation>
    <scope>NUCLEOTIDE SEQUENCE [LARGE SCALE GENOMIC DNA]</scope>
    <source>
        <strain evidence="7 9">JCM 14014</strain>
    </source>
</reference>
<dbReference type="InterPro" id="IPR000847">
    <property type="entry name" value="LysR_HTH_N"/>
</dbReference>
<dbReference type="RefSeq" id="WP_036739932.1">
    <property type="nucleotide sequence ID" value="NZ_FOJO01000003.1"/>
</dbReference>
<keyword evidence="3" id="KW-0238">DNA-binding</keyword>
<dbReference type="CDD" id="cd08411">
    <property type="entry name" value="PBP2_OxyR"/>
    <property type="match status" value="1"/>
</dbReference>
<evidence type="ECO:0000256" key="2">
    <source>
        <dbReference type="ARBA" id="ARBA00023015"/>
    </source>
</evidence>